<keyword evidence="5 7" id="KW-0720">Serine protease</keyword>
<dbReference type="InterPro" id="IPR022398">
    <property type="entry name" value="Peptidase_S8_His-AS"/>
</dbReference>
<dbReference type="AlphaFoldDB" id="A0A7N0U7S8"/>
<protein>
    <submittedName>
        <fullName evidence="11">Uncharacterized protein</fullName>
    </submittedName>
</protein>
<dbReference type="Gene3D" id="3.40.50.200">
    <property type="entry name" value="Peptidase S8/S53 domain"/>
    <property type="match status" value="1"/>
</dbReference>
<evidence type="ECO:0000313" key="12">
    <source>
        <dbReference type="Proteomes" id="UP000594263"/>
    </source>
</evidence>
<feature type="domain" description="Peptidase S8/S53" evidence="9">
    <location>
        <begin position="49"/>
        <end position="509"/>
    </location>
</feature>
<keyword evidence="2 7" id="KW-0645">Protease</keyword>
<dbReference type="Pfam" id="PF17766">
    <property type="entry name" value="fn3_6"/>
    <property type="match status" value="1"/>
</dbReference>
<dbReference type="InterPro" id="IPR000209">
    <property type="entry name" value="Peptidase_S8/S53_dom"/>
</dbReference>
<reference evidence="11" key="1">
    <citation type="submission" date="2021-01" db="UniProtKB">
        <authorList>
            <consortium name="EnsemblPlants"/>
        </authorList>
    </citation>
    <scope>IDENTIFICATION</scope>
</reference>
<dbReference type="Proteomes" id="UP000594263">
    <property type="component" value="Unplaced"/>
</dbReference>
<organism evidence="11 12">
    <name type="scientific">Kalanchoe fedtschenkoi</name>
    <name type="common">Lavender scallops</name>
    <name type="synonym">South American air plant</name>
    <dbReference type="NCBI Taxonomy" id="63787"/>
    <lineage>
        <taxon>Eukaryota</taxon>
        <taxon>Viridiplantae</taxon>
        <taxon>Streptophyta</taxon>
        <taxon>Embryophyta</taxon>
        <taxon>Tracheophyta</taxon>
        <taxon>Spermatophyta</taxon>
        <taxon>Magnoliopsida</taxon>
        <taxon>eudicotyledons</taxon>
        <taxon>Gunneridae</taxon>
        <taxon>Pentapetalae</taxon>
        <taxon>Saxifragales</taxon>
        <taxon>Crassulaceae</taxon>
        <taxon>Kalanchoe</taxon>
    </lineage>
</organism>
<evidence type="ECO:0000256" key="2">
    <source>
        <dbReference type="ARBA" id="ARBA00022670"/>
    </source>
</evidence>
<dbReference type="Gene3D" id="2.60.40.2310">
    <property type="match status" value="1"/>
</dbReference>
<keyword evidence="3 8" id="KW-0732">Signal</keyword>
<dbReference type="InterPro" id="IPR036852">
    <property type="entry name" value="Peptidase_S8/S53_dom_sf"/>
</dbReference>
<dbReference type="PROSITE" id="PS51892">
    <property type="entry name" value="SUBTILASE"/>
    <property type="match status" value="1"/>
</dbReference>
<evidence type="ECO:0000256" key="8">
    <source>
        <dbReference type="SAM" id="SignalP"/>
    </source>
</evidence>
<feature type="active site" description="Charge relay system" evidence="6 7">
    <location>
        <position position="56"/>
    </location>
</feature>
<dbReference type="GO" id="GO:0004252">
    <property type="term" value="F:serine-type endopeptidase activity"/>
    <property type="evidence" value="ECO:0007669"/>
    <property type="project" value="UniProtKB-UniRule"/>
</dbReference>
<feature type="chain" id="PRO_5029764309" evidence="8">
    <location>
        <begin position="22"/>
        <end position="695"/>
    </location>
</feature>
<proteinExistence type="inferred from homology"/>
<dbReference type="InterPro" id="IPR023828">
    <property type="entry name" value="Peptidase_S8_Ser-AS"/>
</dbReference>
<evidence type="ECO:0000259" key="9">
    <source>
        <dbReference type="Pfam" id="PF00082"/>
    </source>
</evidence>
<dbReference type="Pfam" id="PF00082">
    <property type="entry name" value="Peptidase_S8"/>
    <property type="match status" value="1"/>
</dbReference>
<dbReference type="Gramene" id="Kaladp0055s0559.1.v1.1">
    <property type="protein sequence ID" value="Kaladp0055s0559.1.v1.1"/>
    <property type="gene ID" value="Kaladp0055s0559.v1.1"/>
</dbReference>
<dbReference type="PROSITE" id="PS00138">
    <property type="entry name" value="SUBTILASE_SER"/>
    <property type="match status" value="1"/>
</dbReference>
<keyword evidence="12" id="KW-1185">Reference proteome</keyword>
<feature type="active site" description="Charge relay system" evidence="6 7">
    <location>
        <position position="121"/>
    </location>
</feature>
<feature type="signal peptide" evidence="8">
    <location>
        <begin position="1"/>
        <end position="21"/>
    </location>
</feature>
<dbReference type="InterPro" id="IPR045051">
    <property type="entry name" value="SBT"/>
</dbReference>
<evidence type="ECO:0000256" key="6">
    <source>
        <dbReference type="PIRSR" id="PIRSR615500-1"/>
    </source>
</evidence>
<dbReference type="EnsemblPlants" id="Kaladp0055s0559.1.v1.1">
    <property type="protein sequence ID" value="Kaladp0055s0559.1.v1.1"/>
    <property type="gene ID" value="Kaladp0055s0559.v1.1"/>
</dbReference>
<evidence type="ECO:0000256" key="4">
    <source>
        <dbReference type="ARBA" id="ARBA00022801"/>
    </source>
</evidence>
<keyword evidence="4 7" id="KW-0378">Hydrolase</keyword>
<evidence type="ECO:0000256" key="7">
    <source>
        <dbReference type="PROSITE-ProRule" id="PRU01240"/>
    </source>
</evidence>
<dbReference type="Gene3D" id="3.50.30.30">
    <property type="match status" value="1"/>
</dbReference>
<dbReference type="PANTHER" id="PTHR10795">
    <property type="entry name" value="PROPROTEIN CONVERTASE SUBTILISIN/KEXIN"/>
    <property type="match status" value="1"/>
</dbReference>
<sequence length="695" mass="74737">MGYSWICGVLMGLCLASCVAGGGRRELTTRAWDAIGFHEDAPHSAYEEEIIIGVLDSGIWPESPSFNDKGLGPPPKKWKGTCNTGESATFKCNNKLIGARFYINNNYPAEWERSPRDFSGHGTHIAGTVAGSLVKNVSLYGVGLGTARGAVPRARLAVYKTCWGPIGVCDSRATALNDAVSDGVDVLVMSQGAVGSVPYGADLVSPYLFKTVVNAGVLIAFSAGNNNGNLMPFKVANSRPWLLTVANGAGCGSDYATYVTSGDDKLFQGFSLNFLDPGKTMYPLVLASQVMNTTATNETEIGCTAKFINPELVKGKIILCPVFGVNNTDPLSSYDHLGSAGLILRSESEHEFQYYSSLLFIPSTKTTPVVELASQDFDDLAKYYQESNSAGKVATASIAKTVELPDTCKTPRADFTTSRGPSLFDMEIMKPDISAPGVNLIAAAHNDDPGYDIKTGTSMAAPFAAGIAAYVKSFHPSWSPAAIKSALMTTATPMTDPFTNQAELAYGTGLVNPLKAADPGLVYEIAHDDYIKYLCRNLDNSNEEMWNATHAHNFDCAKLVIEEGWTLNYPSFSIPVVPDLPFSSVFRRTLTNVGNPPTSNYKAIVNAPKELTVQVEPTVLAFTENGQSLSYTLTVQGLVKTKSSVLSASVVWTDGTHQVRSPIVVFERPADMLHQLDVVWGPTGRKVWGHLMHSH</sequence>
<dbReference type="InterPro" id="IPR041469">
    <property type="entry name" value="Subtilisin-like_FN3"/>
</dbReference>
<evidence type="ECO:0000256" key="5">
    <source>
        <dbReference type="ARBA" id="ARBA00022825"/>
    </source>
</evidence>
<name>A0A7N0U7S8_KALFE</name>
<dbReference type="OMA" id="WNATHAH"/>
<comment type="similarity">
    <text evidence="1 7">Belongs to the peptidase S8 family.</text>
</comment>
<accession>A0A7N0U7S8</accession>
<feature type="active site" description="Charge relay system" evidence="6 7">
    <location>
        <position position="458"/>
    </location>
</feature>
<dbReference type="PROSITE" id="PS00137">
    <property type="entry name" value="SUBTILASE_HIS"/>
    <property type="match status" value="1"/>
</dbReference>
<dbReference type="SUPFAM" id="SSF52743">
    <property type="entry name" value="Subtilisin-like"/>
    <property type="match status" value="1"/>
</dbReference>
<evidence type="ECO:0000259" key="10">
    <source>
        <dbReference type="Pfam" id="PF17766"/>
    </source>
</evidence>
<feature type="domain" description="Subtilisin-like protease fibronectin type-III" evidence="10">
    <location>
        <begin position="567"/>
        <end position="665"/>
    </location>
</feature>
<evidence type="ECO:0000256" key="3">
    <source>
        <dbReference type="ARBA" id="ARBA00022729"/>
    </source>
</evidence>
<dbReference type="CDD" id="cd02120">
    <property type="entry name" value="PA_subtilisin_like"/>
    <property type="match status" value="1"/>
</dbReference>
<evidence type="ECO:0000313" key="11">
    <source>
        <dbReference type="EnsemblPlants" id="Kaladp0055s0559.1.v1.1"/>
    </source>
</evidence>
<dbReference type="GO" id="GO:0006508">
    <property type="term" value="P:proteolysis"/>
    <property type="evidence" value="ECO:0007669"/>
    <property type="project" value="UniProtKB-KW"/>
</dbReference>
<evidence type="ECO:0000256" key="1">
    <source>
        <dbReference type="ARBA" id="ARBA00011073"/>
    </source>
</evidence>
<dbReference type="PRINTS" id="PR00723">
    <property type="entry name" value="SUBTILISIN"/>
</dbReference>
<dbReference type="InterPro" id="IPR015500">
    <property type="entry name" value="Peptidase_S8_subtilisin-rel"/>
</dbReference>